<reference evidence="3" key="1">
    <citation type="submission" date="2019-09" db="EMBL/GenBank/DDBJ databases">
        <title>Draft genome information of white flower Hibiscus syriacus.</title>
        <authorList>
            <person name="Kim Y.-M."/>
        </authorList>
    </citation>
    <scope>NUCLEOTIDE SEQUENCE [LARGE SCALE GENOMIC DNA]</scope>
    <source>
        <strain evidence="3">YM2019G1</strain>
    </source>
</reference>
<dbReference type="PANTHER" id="PTHR46039">
    <property type="entry name" value="SUCROSE-PHOSPHATE SYNTHASE 3-RELATED"/>
    <property type="match status" value="1"/>
</dbReference>
<keyword evidence="4" id="KW-1185">Reference proteome</keyword>
<proteinExistence type="predicted"/>
<dbReference type="InterPro" id="IPR044161">
    <property type="entry name" value="SPS"/>
</dbReference>
<dbReference type="Proteomes" id="UP000436088">
    <property type="component" value="Unassembled WGS sequence"/>
</dbReference>
<keyword evidence="1" id="KW-0328">Glycosyltransferase</keyword>
<dbReference type="InterPro" id="IPR011009">
    <property type="entry name" value="Kinase-like_dom_sf"/>
</dbReference>
<evidence type="ECO:0008006" key="5">
    <source>
        <dbReference type="Google" id="ProtNLM"/>
    </source>
</evidence>
<evidence type="ECO:0000313" key="4">
    <source>
        <dbReference type="Proteomes" id="UP000436088"/>
    </source>
</evidence>
<name>A0A6A2ZEZ8_HIBSY</name>
<keyword evidence="2" id="KW-0808">Transferase</keyword>
<gene>
    <name evidence="3" type="ORF">F3Y22_tig00110926pilonHSYRG00028</name>
</gene>
<sequence length="322" mass="37053">MKPSKGFTWAALPGHWFGPPTVLLRVYCDLAPDKNEHLHHEFRGVMLDQAPPSMEKVVWVKAIQIGNQVSKQATIAGMLWNGESPDAKQIEETMKFIFQGAAGLPFALPLKKCWCRPNSLSKHPQLLYESKLYMLRQRMTDQLINGVDYMHSRSFLHRDINPDMQVLTLTLELSKAGGGFPSQPMMIYKSWGNYSNCTLRDNLSKSWSSGKDTPSSEVGIFHHGIPHGNHHTPDSNALEMKISFRRRIWHLTRKKKQLEWGELQRLAKRKWERELVRNDATEDLVEDLSERDKGDAFSELISAETPRKTFQRDYSNLEVEQP</sequence>
<dbReference type="AlphaFoldDB" id="A0A6A2ZEZ8"/>
<evidence type="ECO:0000313" key="3">
    <source>
        <dbReference type="EMBL" id="KAE8690100.1"/>
    </source>
</evidence>
<organism evidence="3 4">
    <name type="scientific">Hibiscus syriacus</name>
    <name type="common">Rose of Sharon</name>
    <dbReference type="NCBI Taxonomy" id="106335"/>
    <lineage>
        <taxon>Eukaryota</taxon>
        <taxon>Viridiplantae</taxon>
        <taxon>Streptophyta</taxon>
        <taxon>Embryophyta</taxon>
        <taxon>Tracheophyta</taxon>
        <taxon>Spermatophyta</taxon>
        <taxon>Magnoliopsida</taxon>
        <taxon>eudicotyledons</taxon>
        <taxon>Gunneridae</taxon>
        <taxon>Pentapetalae</taxon>
        <taxon>rosids</taxon>
        <taxon>malvids</taxon>
        <taxon>Malvales</taxon>
        <taxon>Malvaceae</taxon>
        <taxon>Malvoideae</taxon>
        <taxon>Hibiscus</taxon>
    </lineage>
</organism>
<accession>A0A6A2ZEZ8</accession>
<comment type="caution">
    <text evidence="3">The sequence shown here is derived from an EMBL/GenBank/DDBJ whole genome shotgun (WGS) entry which is preliminary data.</text>
</comment>
<protein>
    <recommendedName>
        <fullName evidence="5">Protein kinase domain-containing protein</fullName>
    </recommendedName>
</protein>
<evidence type="ECO:0000256" key="2">
    <source>
        <dbReference type="ARBA" id="ARBA00022679"/>
    </source>
</evidence>
<dbReference type="SUPFAM" id="SSF56112">
    <property type="entry name" value="Protein kinase-like (PK-like)"/>
    <property type="match status" value="1"/>
</dbReference>
<dbReference type="GO" id="GO:0016757">
    <property type="term" value="F:glycosyltransferase activity"/>
    <property type="evidence" value="ECO:0007669"/>
    <property type="project" value="UniProtKB-KW"/>
</dbReference>
<dbReference type="PANTHER" id="PTHR46039:SF5">
    <property type="entry name" value="SUCROSE-PHOSPHATE SYNTHASE 3-RELATED"/>
    <property type="match status" value="1"/>
</dbReference>
<dbReference type="EMBL" id="VEPZ02001162">
    <property type="protein sequence ID" value="KAE8690100.1"/>
    <property type="molecule type" value="Genomic_DNA"/>
</dbReference>
<evidence type="ECO:0000256" key="1">
    <source>
        <dbReference type="ARBA" id="ARBA00022676"/>
    </source>
</evidence>